<comment type="caution">
    <text evidence="1">The sequence shown here is derived from an EMBL/GenBank/DDBJ whole genome shotgun (WGS) entry which is preliminary data.</text>
</comment>
<gene>
    <name evidence="1" type="ORF">JKA74_13685</name>
</gene>
<dbReference type="InterPro" id="IPR011250">
    <property type="entry name" value="OMP/PagP_B-barrel"/>
</dbReference>
<keyword evidence="2" id="KW-1185">Reference proteome</keyword>
<dbReference type="SUPFAM" id="SSF56925">
    <property type="entry name" value="OMPA-like"/>
    <property type="match status" value="1"/>
</dbReference>
<dbReference type="AlphaFoldDB" id="A0A934X0F5"/>
<evidence type="ECO:0000313" key="2">
    <source>
        <dbReference type="Proteomes" id="UP000611723"/>
    </source>
</evidence>
<accession>A0A934X0F5</accession>
<organism evidence="1 2">
    <name type="scientific">Marivirga aurantiaca</name>
    <dbReference type="NCBI Taxonomy" id="2802615"/>
    <lineage>
        <taxon>Bacteria</taxon>
        <taxon>Pseudomonadati</taxon>
        <taxon>Bacteroidota</taxon>
        <taxon>Cytophagia</taxon>
        <taxon>Cytophagales</taxon>
        <taxon>Marivirgaceae</taxon>
        <taxon>Marivirga</taxon>
    </lineage>
</organism>
<dbReference type="EMBL" id="JAEQBW010000006">
    <property type="protein sequence ID" value="MBK6266090.1"/>
    <property type="molecule type" value="Genomic_DNA"/>
</dbReference>
<evidence type="ECO:0000313" key="1">
    <source>
        <dbReference type="EMBL" id="MBK6266090.1"/>
    </source>
</evidence>
<name>A0A934X0F5_9BACT</name>
<sequence>MKFGTMKMKVTFIIIFILSGLTVNGQVEKELNKKGFVFGVSSGVSHTLINFPTEELSIAGIGINWKVGYMLNTNLAVLLNGAISIYEYDLTDRPRKRDFGGIFPSAQYWISDRFWILGGVGLATDAPVFFDLKPENPDELKYYTGVGVISSVGFEFYRTSKLMFDIQARVIYDSIHFPEARVNGLSSSLLLGINF</sequence>
<proteinExistence type="predicted"/>
<reference evidence="1" key="1">
    <citation type="submission" date="2021-01" db="EMBL/GenBank/DDBJ databases">
        <title>Marivirga aurantiaca sp. nov., isolated from intertidal surface sediments.</title>
        <authorList>
            <person name="Zhang M."/>
        </authorList>
    </citation>
    <scope>NUCLEOTIDE SEQUENCE</scope>
    <source>
        <strain evidence="1">S37H4</strain>
    </source>
</reference>
<dbReference type="Proteomes" id="UP000611723">
    <property type="component" value="Unassembled WGS sequence"/>
</dbReference>
<protein>
    <recommendedName>
        <fullName evidence="3">Outer membrane protein beta-barrel domain-containing protein</fullName>
    </recommendedName>
</protein>
<evidence type="ECO:0008006" key="3">
    <source>
        <dbReference type="Google" id="ProtNLM"/>
    </source>
</evidence>